<dbReference type="Proteomes" id="UP000233551">
    <property type="component" value="Unassembled WGS sequence"/>
</dbReference>
<evidence type="ECO:0000313" key="1">
    <source>
        <dbReference type="EMBL" id="PKI68261.1"/>
    </source>
</evidence>
<dbReference type="AlphaFoldDB" id="A0A2I0KIF8"/>
<accession>A0A2I0KIF8</accession>
<dbReference type="EMBL" id="PGOL01000565">
    <property type="protein sequence ID" value="PKI68261.1"/>
    <property type="molecule type" value="Genomic_DNA"/>
</dbReference>
<reference evidence="1 2" key="1">
    <citation type="submission" date="2017-11" db="EMBL/GenBank/DDBJ databases">
        <title>De-novo sequencing of pomegranate (Punica granatum L.) genome.</title>
        <authorList>
            <person name="Akparov Z."/>
            <person name="Amiraslanov A."/>
            <person name="Hajiyeva S."/>
            <person name="Abbasov M."/>
            <person name="Kaur K."/>
            <person name="Hamwieh A."/>
            <person name="Solovyev V."/>
            <person name="Salamov A."/>
            <person name="Braich B."/>
            <person name="Kosarev P."/>
            <person name="Mahmoud A."/>
            <person name="Hajiyev E."/>
            <person name="Babayeva S."/>
            <person name="Izzatullayeva V."/>
            <person name="Mammadov A."/>
            <person name="Mammadov A."/>
            <person name="Sharifova S."/>
            <person name="Ojaghi J."/>
            <person name="Eynullazada K."/>
            <person name="Bayramov B."/>
            <person name="Abdulazimova A."/>
            <person name="Shahmuradov I."/>
        </authorList>
    </citation>
    <scope>NUCLEOTIDE SEQUENCE [LARGE SCALE GENOMIC DNA]</scope>
    <source>
        <strain evidence="2">cv. AG2017</strain>
        <tissue evidence="1">Leaf</tissue>
    </source>
</reference>
<name>A0A2I0KIF8_PUNGR</name>
<comment type="caution">
    <text evidence="1">The sequence shown here is derived from an EMBL/GenBank/DDBJ whole genome shotgun (WGS) entry which is preliminary data.</text>
</comment>
<evidence type="ECO:0000313" key="2">
    <source>
        <dbReference type="Proteomes" id="UP000233551"/>
    </source>
</evidence>
<gene>
    <name evidence="1" type="ORF">CRG98_011341</name>
</gene>
<proteinExistence type="predicted"/>
<protein>
    <submittedName>
        <fullName evidence="1">Uncharacterized protein</fullName>
    </submittedName>
</protein>
<sequence>MADTNTPDLNARIYIKRMETLWSDEEGHADETCILTNCLPLPVTQSISITLMPKVSANHEVVVTPLNRKDV</sequence>
<keyword evidence="2" id="KW-1185">Reference proteome</keyword>
<organism evidence="1 2">
    <name type="scientific">Punica granatum</name>
    <name type="common">Pomegranate</name>
    <dbReference type="NCBI Taxonomy" id="22663"/>
    <lineage>
        <taxon>Eukaryota</taxon>
        <taxon>Viridiplantae</taxon>
        <taxon>Streptophyta</taxon>
        <taxon>Embryophyta</taxon>
        <taxon>Tracheophyta</taxon>
        <taxon>Spermatophyta</taxon>
        <taxon>Magnoliopsida</taxon>
        <taxon>eudicotyledons</taxon>
        <taxon>Gunneridae</taxon>
        <taxon>Pentapetalae</taxon>
        <taxon>rosids</taxon>
        <taxon>malvids</taxon>
        <taxon>Myrtales</taxon>
        <taxon>Lythraceae</taxon>
        <taxon>Punica</taxon>
    </lineage>
</organism>